<evidence type="ECO:0000313" key="20">
    <source>
        <dbReference type="EMBL" id="WML86133.1"/>
    </source>
</evidence>
<feature type="binding site" evidence="15 16">
    <location>
        <position position="87"/>
    </location>
    <ligand>
        <name>ATP</name>
        <dbReference type="ChEBI" id="CHEBI:30616"/>
    </ligand>
</feature>
<feature type="binding site" evidence="15 16">
    <location>
        <position position="93"/>
    </location>
    <ligand>
        <name>ATP</name>
        <dbReference type="ChEBI" id="CHEBI:30616"/>
    </ligand>
</feature>
<dbReference type="InterPro" id="IPR034907">
    <property type="entry name" value="NDK-like_dom"/>
</dbReference>
<keyword evidence="14 15" id="KW-0546">Nucleotide metabolism</keyword>
<keyword evidence="10 15" id="KW-0547">Nucleotide-binding</keyword>
<keyword evidence="21" id="KW-1185">Reference proteome</keyword>
<feature type="binding site" evidence="15 16">
    <location>
        <position position="114"/>
    </location>
    <ligand>
        <name>ATP</name>
        <dbReference type="ChEBI" id="CHEBI:30616"/>
    </ligand>
</feature>
<evidence type="ECO:0000256" key="12">
    <source>
        <dbReference type="ARBA" id="ARBA00022840"/>
    </source>
</evidence>
<accession>A0AA51ML09</accession>
<dbReference type="GO" id="GO:0046872">
    <property type="term" value="F:metal ion binding"/>
    <property type="evidence" value="ECO:0007669"/>
    <property type="project" value="UniProtKB-KW"/>
</dbReference>
<feature type="domain" description="Nucleoside diphosphate kinase-like" evidence="18">
    <location>
        <begin position="3"/>
        <end position="140"/>
    </location>
</feature>
<evidence type="ECO:0000256" key="5">
    <source>
        <dbReference type="ARBA" id="ARBA00017632"/>
    </source>
</evidence>
<dbReference type="Pfam" id="PF00334">
    <property type="entry name" value="NDK"/>
    <property type="match status" value="1"/>
</dbReference>
<dbReference type="HAMAP" id="MF_00451">
    <property type="entry name" value="NDP_kinase"/>
    <property type="match status" value="1"/>
</dbReference>
<evidence type="ECO:0000313" key="21">
    <source>
        <dbReference type="Proteomes" id="UP001223336"/>
    </source>
</evidence>
<dbReference type="Proteomes" id="UP001229862">
    <property type="component" value="Chromosome"/>
</dbReference>
<evidence type="ECO:0000256" key="6">
    <source>
        <dbReference type="ARBA" id="ARBA00022490"/>
    </source>
</evidence>
<dbReference type="NCBIfam" id="NF001908">
    <property type="entry name" value="PRK00668.1"/>
    <property type="match status" value="1"/>
</dbReference>
<gene>
    <name evidence="15 20" type="primary">ndk</name>
    <name evidence="19" type="ORF">RCC75_10455</name>
    <name evidence="20" type="ORF">RCG00_17775</name>
</gene>
<evidence type="ECO:0000256" key="16">
    <source>
        <dbReference type="PROSITE-ProRule" id="PRU00706"/>
    </source>
</evidence>
<feature type="active site" description="Pros-phosphohistidine intermediate" evidence="15 16">
    <location>
        <position position="117"/>
    </location>
</feature>
<comment type="subcellular location">
    <subcellularLocation>
        <location evidence="2 15">Cytoplasm</location>
    </subcellularLocation>
</comment>
<proteinExistence type="inferred from homology"/>
<dbReference type="GO" id="GO:0006228">
    <property type="term" value="P:UTP biosynthetic process"/>
    <property type="evidence" value="ECO:0007669"/>
    <property type="project" value="UniProtKB-UniRule"/>
</dbReference>
<evidence type="ECO:0000256" key="1">
    <source>
        <dbReference type="ARBA" id="ARBA00001946"/>
    </source>
</evidence>
<evidence type="ECO:0000256" key="4">
    <source>
        <dbReference type="ARBA" id="ARBA00012966"/>
    </source>
</evidence>
<feature type="binding site" evidence="15 16">
    <location>
        <position position="11"/>
    </location>
    <ligand>
        <name>ATP</name>
        <dbReference type="ChEBI" id="CHEBI:30616"/>
    </ligand>
</feature>
<evidence type="ECO:0000256" key="17">
    <source>
        <dbReference type="RuleBase" id="RU004011"/>
    </source>
</evidence>
<dbReference type="AlphaFoldDB" id="A0AA51ML09"/>
<evidence type="ECO:0000256" key="10">
    <source>
        <dbReference type="ARBA" id="ARBA00022741"/>
    </source>
</evidence>
<keyword evidence="9 15" id="KW-0479">Metal-binding</keyword>
<dbReference type="GO" id="GO:0006183">
    <property type="term" value="P:GTP biosynthetic process"/>
    <property type="evidence" value="ECO:0007669"/>
    <property type="project" value="UniProtKB-UniRule"/>
</dbReference>
<keyword evidence="6 15" id="KW-0963">Cytoplasm</keyword>
<dbReference type="SUPFAM" id="SSF54919">
    <property type="entry name" value="Nucleoside diphosphate kinase, NDK"/>
    <property type="match status" value="1"/>
</dbReference>
<keyword evidence="12 15" id="KW-0067">ATP-binding</keyword>
<evidence type="ECO:0000256" key="8">
    <source>
        <dbReference type="ARBA" id="ARBA00022679"/>
    </source>
</evidence>
<dbReference type="FunFam" id="3.30.70.141:FF:000001">
    <property type="entry name" value="Nucleoside diphosphate kinase"/>
    <property type="match status" value="1"/>
</dbReference>
<keyword evidence="13 15" id="KW-0460">Magnesium</keyword>
<protein>
    <recommendedName>
        <fullName evidence="5 15">Nucleoside diphosphate kinase</fullName>
        <shortName evidence="15">NDK</shortName>
        <shortName evidence="15">NDP kinase</shortName>
        <ecNumber evidence="4 15">2.7.4.6</ecNumber>
    </recommendedName>
    <alternativeName>
        <fullName evidence="15">Nucleoside-2-P kinase</fullName>
    </alternativeName>
</protein>
<keyword evidence="7 15" id="KW-0597">Phosphoprotein</keyword>
<evidence type="ECO:0000256" key="2">
    <source>
        <dbReference type="ARBA" id="ARBA00004496"/>
    </source>
</evidence>
<comment type="catalytic activity">
    <reaction evidence="15">
        <text>a ribonucleoside 5'-diphosphate + ATP = a ribonucleoside 5'-triphosphate + ADP</text>
        <dbReference type="Rhea" id="RHEA:18113"/>
        <dbReference type="ChEBI" id="CHEBI:30616"/>
        <dbReference type="ChEBI" id="CHEBI:57930"/>
        <dbReference type="ChEBI" id="CHEBI:61557"/>
        <dbReference type="ChEBI" id="CHEBI:456216"/>
        <dbReference type="EC" id="2.7.4.6"/>
    </reaction>
</comment>
<evidence type="ECO:0000259" key="18">
    <source>
        <dbReference type="SMART" id="SM00562"/>
    </source>
</evidence>
<feature type="binding site" evidence="15 16">
    <location>
        <position position="59"/>
    </location>
    <ligand>
        <name>ATP</name>
        <dbReference type="ChEBI" id="CHEBI:30616"/>
    </ligand>
</feature>
<dbReference type="EMBL" id="JAVFKN010000012">
    <property type="protein sequence ID" value="MDQ5768952.1"/>
    <property type="molecule type" value="Genomic_DNA"/>
</dbReference>
<comment type="similarity">
    <text evidence="3 15 16 17">Belongs to the NDK family.</text>
</comment>
<dbReference type="SMART" id="SM00562">
    <property type="entry name" value="NDK"/>
    <property type="match status" value="1"/>
</dbReference>
<evidence type="ECO:0000256" key="14">
    <source>
        <dbReference type="ARBA" id="ARBA00023080"/>
    </source>
</evidence>
<evidence type="ECO:0000256" key="15">
    <source>
        <dbReference type="HAMAP-Rule" id="MF_00451"/>
    </source>
</evidence>
<dbReference type="InterPro" id="IPR001564">
    <property type="entry name" value="Nucleoside_diP_kinase"/>
</dbReference>
<dbReference type="Proteomes" id="UP001223336">
    <property type="component" value="Unassembled WGS sequence"/>
</dbReference>
<dbReference type="GO" id="GO:0006241">
    <property type="term" value="P:CTP biosynthetic process"/>
    <property type="evidence" value="ECO:0007669"/>
    <property type="project" value="UniProtKB-UniRule"/>
</dbReference>
<dbReference type="GO" id="GO:0005737">
    <property type="term" value="C:cytoplasm"/>
    <property type="evidence" value="ECO:0007669"/>
    <property type="project" value="UniProtKB-SubCell"/>
</dbReference>
<evidence type="ECO:0000256" key="11">
    <source>
        <dbReference type="ARBA" id="ARBA00022777"/>
    </source>
</evidence>
<dbReference type="PROSITE" id="PS51374">
    <property type="entry name" value="NDPK_LIKE"/>
    <property type="match status" value="1"/>
</dbReference>
<evidence type="ECO:0000256" key="3">
    <source>
        <dbReference type="ARBA" id="ARBA00008142"/>
    </source>
</evidence>
<organism evidence="20">
    <name type="scientific">Thiothrix subterranea</name>
    <dbReference type="NCBI Taxonomy" id="2735563"/>
    <lineage>
        <taxon>Bacteria</taxon>
        <taxon>Pseudomonadati</taxon>
        <taxon>Pseudomonadota</taxon>
        <taxon>Gammaproteobacteria</taxon>
        <taxon>Thiotrichales</taxon>
        <taxon>Thiotrichaceae</taxon>
        <taxon>Thiothrix</taxon>
    </lineage>
</organism>
<comment type="subunit">
    <text evidence="15">Homotetramer.</text>
</comment>
<keyword evidence="8 15" id="KW-0808">Transferase</keyword>
<dbReference type="Gene3D" id="3.30.70.141">
    <property type="entry name" value="Nucleoside diphosphate kinase-like domain"/>
    <property type="match status" value="1"/>
</dbReference>
<dbReference type="InterPro" id="IPR036850">
    <property type="entry name" value="NDK-like_dom_sf"/>
</dbReference>
<comment type="catalytic activity">
    <reaction evidence="15">
        <text>a 2'-deoxyribonucleoside 5'-diphosphate + ATP = a 2'-deoxyribonucleoside 5'-triphosphate + ADP</text>
        <dbReference type="Rhea" id="RHEA:44640"/>
        <dbReference type="ChEBI" id="CHEBI:30616"/>
        <dbReference type="ChEBI" id="CHEBI:61560"/>
        <dbReference type="ChEBI" id="CHEBI:73316"/>
        <dbReference type="ChEBI" id="CHEBI:456216"/>
        <dbReference type="EC" id="2.7.4.6"/>
    </reaction>
</comment>
<dbReference type="PANTHER" id="PTHR11349">
    <property type="entry name" value="NUCLEOSIDE DIPHOSPHATE KINASE"/>
    <property type="match status" value="1"/>
</dbReference>
<sequence>MAIEQTISIIKPDAVAKNVIGQIYSRFENAGLKIVAAKMVHLSQERAEGFYAVHKERPFFGDLVAFMTSGPVMVQVLEGENAVAKNRELMGATNPKNADTGTIRADFADSIDENAVHGSDSAENAAIEIAYFFGTDGLCPRTR</sequence>
<dbReference type="EMBL" id="CP133217">
    <property type="protein sequence ID" value="WML86133.1"/>
    <property type="molecule type" value="Genomic_DNA"/>
</dbReference>
<dbReference type="GO" id="GO:0004550">
    <property type="term" value="F:nucleoside diphosphate kinase activity"/>
    <property type="evidence" value="ECO:0007669"/>
    <property type="project" value="UniProtKB-UniRule"/>
</dbReference>
<name>A0AA51ML09_9GAMM</name>
<evidence type="ECO:0000256" key="13">
    <source>
        <dbReference type="ARBA" id="ARBA00022842"/>
    </source>
</evidence>
<evidence type="ECO:0000256" key="9">
    <source>
        <dbReference type="ARBA" id="ARBA00022723"/>
    </source>
</evidence>
<dbReference type="EC" id="2.7.4.6" evidence="4 15"/>
<dbReference type="PRINTS" id="PR01243">
    <property type="entry name" value="NUCDPKINASE"/>
</dbReference>
<evidence type="ECO:0000256" key="7">
    <source>
        <dbReference type="ARBA" id="ARBA00022553"/>
    </source>
</evidence>
<comment type="function">
    <text evidence="15">Major role in the synthesis of nucleoside triphosphates other than ATP. The ATP gamma phosphate is transferred to the NDP beta phosphate via a ping-pong mechanism, using a phosphorylated active-site intermediate.</text>
</comment>
<reference evidence="20 21" key="1">
    <citation type="submission" date="2023-08" db="EMBL/GenBank/DDBJ databases">
        <title>New molecular markers tilS and rpoB for phylogenetic and monitoring studies of the genus Thiothrix biodiversity.</title>
        <authorList>
            <person name="Ravin N.V."/>
            <person name="Smolyakov D."/>
            <person name="Markov N.D."/>
            <person name="Beletsky A.V."/>
            <person name="Mardanov A.V."/>
            <person name="Rudenko T.S."/>
            <person name="Grabovich M.Y."/>
        </authorList>
    </citation>
    <scope>NUCLEOTIDE SEQUENCE</scope>
    <source>
        <strain evidence="20">DNT52</strain>
        <strain evidence="19 21">H33</strain>
    </source>
</reference>
<keyword evidence="11 15" id="KW-0418">Kinase</keyword>
<evidence type="ECO:0000313" key="19">
    <source>
        <dbReference type="EMBL" id="MDQ5768952.1"/>
    </source>
</evidence>
<comment type="cofactor">
    <cofactor evidence="1 15">
        <name>Mg(2+)</name>
        <dbReference type="ChEBI" id="CHEBI:18420"/>
    </cofactor>
</comment>
<dbReference type="RefSeq" id="WP_202717737.1">
    <property type="nucleotide sequence ID" value="NZ_CP053482.1"/>
</dbReference>
<dbReference type="GO" id="GO:0005524">
    <property type="term" value="F:ATP binding"/>
    <property type="evidence" value="ECO:0007669"/>
    <property type="project" value="UniProtKB-UniRule"/>
</dbReference>
<feature type="binding site" evidence="15 16">
    <location>
        <position position="104"/>
    </location>
    <ligand>
        <name>ATP</name>
        <dbReference type="ChEBI" id="CHEBI:30616"/>
    </ligand>
</feature>
<dbReference type="CDD" id="cd04413">
    <property type="entry name" value="NDPk_I"/>
    <property type="match status" value="1"/>
</dbReference>